<keyword evidence="1" id="KW-0732">Signal</keyword>
<dbReference type="OrthoDB" id="9791339at2"/>
<reference evidence="3 4" key="1">
    <citation type="submission" date="2018-06" db="EMBL/GenBank/DDBJ databases">
        <title>Complete genome sequencing of Azospirillum sp. M2T2B2.</title>
        <authorList>
            <person name="Heo J."/>
            <person name="Kim S.-J."/>
            <person name="Kwon S.-W."/>
            <person name="Anandham R."/>
        </authorList>
    </citation>
    <scope>NUCLEOTIDE SEQUENCE [LARGE SCALE GENOMIC DNA]</scope>
    <source>
        <strain evidence="3 4">M2T2B2</strain>
        <plasmid evidence="3 4">unnamed3</plasmid>
    </source>
</reference>
<dbReference type="Gene3D" id="3.40.190.10">
    <property type="entry name" value="Periplasmic binding protein-like II"/>
    <property type="match status" value="2"/>
</dbReference>
<dbReference type="Pfam" id="PF00497">
    <property type="entry name" value="SBP_bac_3"/>
    <property type="match status" value="1"/>
</dbReference>
<keyword evidence="4" id="KW-1185">Reference proteome</keyword>
<dbReference type="SMART" id="SM00062">
    <property type="entry name" value="PBPb"/>
    <property type="match status" value="1"/>
</dbReference>
<dbReference type="SUPFAM" id="SSF53850">
    <property type="entry name" value="Periplasmic binding protein-like II"/>
    <property type="match status" value="1"/>
</dbReference>
<name>A0A2U9SEI0_9PROT</name>
<evidence type="ECO:0000259" key="2">
    <source>
        <dbReference type="SMART" id="SM00062"/>
    </source>
</evidence>
<dbReference type="EMBL" id="CP029833">
    <property type="protein sequence ID" value="AWU97421.1"/>
    <property type="molecule type" value="Genomic_DNA"/>
</dbReference>
<dbReference type="PANTHER" id="PTHR35936:SF17">
    <property type="entry name" value="ARGININE-BINDING EXTRACELLULAR PROTEIN ARTP"/>
    <property type="match status" value="1"/>
</dbReference>
<proteinExistence type="predicted"/>
<dbReference type="AlphaFoldDB" id="A0A2U9SEI0"/>
<gene>
    <name evidence="3" type="ORF">DM194_24480</name>
</gene>
<feature type="domain" description="Solute-binding protein family 3/N-terminal" evidence="2">
    <location>
        <begin position="40"/>
        <end position="264"/>
    </location>
</feature>
<organism evidence="3 4">
    <name type="scientific">Azospirillum ramasamyi</name>
    <dbReference type="NCBI Taxonomy" id="682998"/>
    <lineage>
        <taxon>Bacteria</taxon>
        <taxon>Pseudomonadati</taxon>
        <taxon>Pseudomonadota</taxon>
        <taxon>Alphaproteobacteria</taxon>
        <taxon>Rhodospirillales</taxon>
        <taxon>Azospirillaceae</taxon>
        <taxon>Azospirillum</taxon>
    </lineage>
</organism>
<dbReference type="InterPro" id="IPR001638">
    <property type="entry name" value="Solute-binding_3/MltF_N"/>
</dbReference>
<protein>
    <submittedName>
        <fullName evidence="3">Amino acid ABC transporter substrate-binding protein</fullName>
    </submittedName>
</protein>
<dbReference type="KEGG" id="azm:DM194_24480"/>
<dbReference type="CDD" id="cd13530">
    <property type="entry name" value="PBP2_peptides_like"/>
    <property type="match status" value="1"/>
</dbReference>
<geneLocation type="plasmid" evidence="3 4">
    <name>unnamed3</name>
</geneLocation>
<dbReference type="Proteomes" id="UP000249605">
    <property type="component" value="Plasmid unnamed3"/>
</dbReference>
<evidence type="ECO:0000256" key="1">
    <source>
        <dbReference type="ARBA" id="ARBA00022729"/>
    </source>
</evidence>
<evidence type="ECO:0000313" key="4">
    <source>
        <dbReference type="Proteomes" id="UP000249605"/>
    </source>
</evidence>
<keyword evidence="3" id="KW-0614">Plasmid</keyword>
<dbReference type="PANTHER" id="PTHR35936">
    <property type="entry name" value="MEMBRANE-BOUND LYTIC MUREIN TRANSGLYCOSYLASE F"/>
    <property type="match status" value="1"/>
</dbReference>
<evidence type="ECO:0000313" key="3">
    <source>
        <dbReference type="EMBL" id="AWU97421.1"/>
    </source>
</evidence>
<accession>A0A2U9SEI0</accession>
<sequence length="269" mass="29771">METRIVLAVCCAILFSPAAGNTASAIEKDGRLHKIAEQKQLRVCSWPDYYAISFRNPRTGALEGLDAEMARAFADDLGVQLTVVESSFPRFIDDLLADRCDIGMFAIGATPARAQRVAFSQPYLRSGIYAVTTQTNDTIRRWEDLDRSGNVLAVQKDTYMDGYARSAMKAARIVAVTRPQEREEEVQAGRADAFLTDYPYGQRMLAFHPWARLVVPDMPVQPTPYAYAVAPGDAAWLERVNAFVAAIKADGRLESVAARYKLSPIVARD</sequence>